<comment type="caution">
    <text evidence="1">The sequence shown here is derived from an EMBL/GenBank/DDBJ whole genome shotgun (WGS) entry which is preliminary data.</text>
</comment>
<organism evidence="1">
    <name type="scientific">Populus alba</name>
    <name type="common">White poplar</name>
    <dbReference type="NCBI Taxonomy" id="43335"/>
    <lineage>
        <taxon>Eukaryota</taxon>
        <taxon>Viridiplantae</taxon>
        <taxon>Streptophyta</taxon>
        <taxon>Embryophyta</taxon>
        <taxon>Tracheophyta</taxon>
        <taxon>Spermatophyta</taxon>
        <taxon>Magnoliopsida</taxon>
        <taxon>eudicotyledons</taxon>
        <taxon>Gunneridae</taxon>
        <taxon>Pentapetalae</taxon>
        <taxon>rosids</taxon>
        <taxon>fabids</taxon>
        <taxon>Malpighiales</taxon>
        <taxon>Salicaceae</taxon>
        <taxon>Saliceae</taxon>
        <taxon>Populus</taxon>
    </lineage>
</organism>
<keyword evidence="1" id="KW-0496">Mitochondrion</keyword>
<dbReference type="AlphaFoldDB" id="A0A4U5PYQ3"/>
<name>A0A4U5PYQ3_POPAL</name>
<geneLocation type="mitochondrion" evidence="1"/>
<evidence type="ECO:0000313" key="1">
    <source>
        <dbReference type="EMBL" id="TKS02720.1"/>
    </source>
</evidence>
<protein>
    <submittedName>
        <fullName evidence="1">Uncharacterized protein</fullName>
    </submittedName>
</protein>
<reference evidence="1" key="1">
    <citation type="submission" date="2018-10" db="EMBL/GenBank/DDBJ databases">
        <title>Population genomic analysis revealed the cold adaptation of white poplar.</title>
        <authorList>
            <person name="Liu Y.-J."/>
        </authorList>
    </citation>
    <scope>NUCLEOTIDE SEQUENCE [LARGE SCALE GENOMIC DNA]</scope>
    <source>
        <strain evidence="1">PAL-ZL1</strain>
    </source>
</reference>
<sequence>MGKEKMSFLKGLWQSILNFIGRNRNEETYRSPWCLGSTVEKARRDLDAGSFQSDLLLLPLRDDLYMGLGQGFFIYQERVPGNQARTPSDPCFVLSSEVSTQTGMGFVDPGRTLLTQGKFLNAGKRALRRSPSRPRIECESIMNAPRNYDSEEATFPASPLSD</sequence>
<gene>
    <name evidence="1" type="ORF">D5086_0000161210</name>
</gene>
<dbReference type="EMBL" id="RCHU01000534">
    <property type="protein sequence ID" value="TKS02720.1"/>
    <property type="molecule type" value="Genomic_DNA"/>
</dbReference>
<accession>A0A4U5PYQ3</accession>
<proteinExistence type="predicted"/>